<dbReference type="Proteomes" id="UP000663191">
    <property type="component" value="Chromosome"/>
</dbReference>
<organism evidence="1 2">
    <name type="scientific">Natrinema longum</name>
    <dbReference type="NCBI Taxonomy" id="370324"/>
    <lineage>
        <taxon>Archaea</taxon>
        <taxon>Methanobacteriati</taxon>
        <taxon>Methanobacteriota</taxon>
        <taxon>Stenosarchaea group</taxon>
        <taxon>Halobacteria</taxon>
        <taxon>Halobacteriales</taxon>
        <taxon>Natrialbaceae</taxon>
        <taxon>Natrinema</taxon>
    </lineage>
</organism>
<dbReference type="KEGG" id="hlo:J0X27_03610"/>
<name>A0A8A2UBF1_9EURY</name>
<gene>
    <name evidence="1" type="ORF">J0X27_03610</name>
</gene>
<keyword evidence="2" id="KW-1185">Reference proteome</keyword>
<sequence length="308" mass="33762">MTDGFQRYLRAKRTVDDRSLDRRLVEQLRERLASRNEASEGPLCVLEIGAGIGTMVTRFLEWDVLPAGEIRYTAVDLESDNVTELRRHLRAWAEDRPVSVSGTDVLTLEGPDRRIAVEPVVAEAVAYADRAATASDLLVGAAVLDILELEALGPLLGAVAPGGLYYFPITFDGATRFRPTHPADPDVERRYHDHMDAKPGGSSQAGGDVLVRLQGMDGVSLLGVAGSDWVVRPVDGSYPGDEAYFLRHILATVEEAVGEIAGEEFEGLEEWLARRRAQVDAGELLYLTHQLDVLGRVDERTGVTDTRQ</sequence>
<dbReference type="AlphaFoldDB" id="A0A8A2UBF1"/>
<dbReference type="GeneID" id="63182800"/>
<evidence type="ECO:0000313" key="1">
    <source>
        <dbReference type="EMBL" id="QSW85933.1"/>
    </source>
</evidence>
<dbReference type="Gene3D" id="3.40.50.150">
    <property type="entry name" value="Vaccinia Virus protein VP39"/>
    <property type="match status" value="1"/>
</dbReference>
<evidence type="ECO:0000313" key="2">
    <source>
        <dbReference type="Proteomes" id="UP000663191"/>
    </source>
</evidence>
<protein>
    <recommendedName>
        <fullName evidence="3">Class I SAM-dependent methyltransferase</fullName>
    </recommendedName>
</protein>
<reference evidence="1 2" key="1">
    <citation type="journal article" date="2006" name="Int. J. Syst. Evol. Microbiol.">
        <title>Haloterrigena longa sp. nov. and Haloterrigena limicola sp. nov., extremely halophilic archaea isolated from a salt lake.</title>
        <authorList>
            <person name="Cui H.L."/>
            <person name="Tohty D."/>
            <person name="Zhou P.J."/>
            <person name="Liu S.J."/>
        </authorList>
    </citation>
    <scope>NUCLEOTIDE SEQUENCE [LARGE SCALE GENOMIC DNA]</scope>
    <source>
        <strain evidence="1 2">ABH32</strain>
    </source>
</reference>
<dbReference type="SUPFAM" id="SSF53335">
    <property type="entry name" value="S-adenosyl-L-methionine-dependent methyltransferases"/>
    <property type="match status" value="1"/>
</dbReference>
<proteinExistence type="predicted"/>
<dbReference type="RefSeq" id="WP_207271091.1">
    <property type="nucleotide sequence ID" value="NZ_CP071463.1"/>
</dbReference>
<dbReference type="InterPro" id="IPR029063">
    <property type="entry name" value="SAM-dependent_MTases_sf"/>
</dbReference>
<dbReference type="OrthoDB" id="338984at2157"/>
<evidence type="ECO:0008006" key="3">
    <source>
        <dbReference type="Google" id="ProtNLM"/>
    </source>
</evidence>
<dbReference type="EMBL" id="CP071463">
    <property type="protein sequence ID" value="QSW85933.1"/>
    <property type="molecule type" value="Genomic_DNA"/>
</dbReference>
<accession>A0A8A2UBF1</accession>